<name>A0AAD2D552_EUPCR</name>
<keyword evidence="2" id="KW-1185">Reference proteome</keyword>
<gene>
    <name evidence="1" type="ORF">ECRASSUSDP1_LOCUS23000</name>
</gene>
<organism evidence="1 2">
    <name type="scientific">Euplotes crassus</name>
    <dbReference type="NCBI Taxonomy" id="5936"/>
    <lineage>
        <taxon>Eukaryota</taxon>
        <taxon>Sar</taxon>
        <taxon>Alveolata</taxon>
        <taxon>Ciliophora</taxon>
        <taxon>Intramacronucleata</taxon>
        <taxon>Spirotrichea</taxon>
        <taxon>Hypotrichia</taxon>
        <taxon>Euplotida</taxon>
        <taxon>Euplotidae</taxon>
        <taxon>Moneuplotes</taxon>
    </lineage>
</organism>
<proteinExistence type="predicted"/>
<evidence type="ECO:0000313" key="2">
    <source>
        <dbReference type="Proteomes" id="UP001295684"/>
    </source>
</evidence>
<protein>
    <submittedName>
        <fullName evidence="1">Uncharacterized protein</fullName>
    </submittedName>
</protein>
<accession>A0AAD2D552</accession>
<reference evidence="1" key="1">
    <citation type="submission" date="2023-07" db="EMBL/GenBank/DDBJ databases">
        <authorList>
            <consortium name="AG Swart"/>
            <person name="Singh M."/>
            <person name="Singh A."/>
            <person name="Seah K."/>
            <person name="Emmerich C."/>
        </authorList>
    </citation>
    <scope>NUCLEOTIDE SEQUENCE</scope>
    <source>
        <strain evidence="1">DP1</strain>
    </source>
</reference>
<dbReference type="AlphaFoldDB" id="A0AAD2D552"/>
<sequence>MTEEYWRSYMKKKEITDKNIFVTGVRDVLRQEAIKNKHPDELHGICKTDNNYWRHYRASTKLTIDELAMMICKDTGCDLAYCQMQMHKPKLGRKQAFRDCSNEFSDFRNCFLREKRLFKSLVSKEDQEDPNAIPNYLEKVFLQKEKDKVKRKMMGDDIDIQDKVENFEDSSNVQFVDTSKFDKKMEEKYM</sequence>
<dbReference type="EMBL" id="CAMPGE010023624">
    <property type="protein sequence ID" value="CAI2381544.1"/>
    <property type="molecule type" value="Genomic_DNA"/>
</dbReference>
<dbReference type="Proteomes" id="UP001295684">
    <property type="component" value="Unassembled WGS sequence"/>
</dbReference>
<evidence type="ECO:0000313" key="1">
    <source>
        <dbReference type="EMBL" id="CAI2381544.1"/>
    </source>
</evidence>
<comment type="caution">
    <text evidence="1">The sequence shown here is derived from an EMBL/GenBank/DDBJ whole genome shotgun (WGS) entry which is preliminary data.</text>
</comment>